<dbReference type="EC" id="4.3.3.6" evidence="10"/>
<evidence type="ECO:0000256" key="9">
    <source>
        <dbReference type="ARBA" id="ARBA00064749"/>
    </source>
</evidence>
<dbReference type="InterPro" id="IPR002161">
    <property type="entry name" value="PdxT/SNO"/>
</dbReference>
<dbReference type="Pfam" id="PF01174">
    <property type="entry name" value="SNO"/>
    <property type="match status" value="1"/>
</dbReference>
<dbReference type="InterPro" id="IPR029062">
    <property type="entry name" value="Class_I_gatase-like"/>
</dbReference>
<evidence type="ECO:0000256" key="3">
    <source>
        <dbReference type="ARBA" id="ARBA00022898"/>
    </source>
</evidence>
<evidence type="ECO:0000256" key="1">
    <source>
        <dbReference type="ARBA" id="ARBA00008345"/>
    </source>
</evidence>
<dbReference type="GO" id="GO:0042823">
    <property type="term" value="P:pyridoxal phosphate biosynthetic process"/>
    <property type="evidence" value="ECO:0007669"/>
    <property type="project" value="UniProtKB-UniRule"/>
</dbReference>
<dbReference type="GO" id="GO:0005829">
    <property type="term" value="C:cytosol"/>
    <property type="evidence" value="ECO:0007669"/>
    <property type="project" value="TreeGrafter"/>
</dbReference>
<reference evidence="13" key="2">
    <citation type="submission" date="2020-09" db="EMBL/GenBank/DDBJ databases">
        <authorList>
            <person name="Sun Q."/>
            <person name="Ohkuma M."/>
        </authorList>
    </citation>
    <scope>NUCLEOTIDE SEQUENCE</scope>
    <source>
        <strain evidence="13">JCM 31311</strain>
    </source>
</reference>
<comment type="similarity">
    <text evidence="1 10">Belongs to the glutaminase PdxT/SNO family.</text>
</comment>
<dbReference type="PROSITE" id="PS01236">
    <property type="entry name" value="PDXT_SNO_1"/>
    <property type="match status" value="1"/>
</dbReference>
<comment type="caution">
    <text evidence="13">The sequence shown here is derived from an EMBL/GenBank/DDBJ whole genome shotgun (WGS) entry which is preliminary data.</text>
</comment>
<feature type="active site" description="Charge relay system" evidence="10 11">
    <location>
        <position position="186"/>
    </location>
</feature>
<evidence type="ECO:0000256" key="7">
    <source>
        <dbReference type="ARBA" id="ARBA00049534"/>
    </source>
</evidence>
<dbReference type="SUPFAM" id="SSF52317">
    <property type="entry name" value="Class I glutamine amidotransferase-like"/>
    <property type="match status" value="1"/>
</dbReference>
<dbReference type="PROSITE" id="PS51130">
    <property type="entry name" value="PDXT_SNO_2"/>
    <property type="match status" value="1"/>
</dbReference>
<name>A0A918BUU2_9DEIO</name>
<comment type="pathway">
    <text evidence="10">Cofactor biosynthesis; pyridoxal 5'-phosphate biosynthesis.</text>
</comment>
<evidence type="ECO:0000256" key="2">
    <source>
        <dbReference type="ARBA" id="ARBA00022801"/>
    </source>
</evidence>
<keyword evidence="5 10" id="KW-0456">Lyase</keyword>
<dbReference type="PANTHER" id="PTHR31559">
    <property type="entry name" value="PYRIDOXAL 5'-PHOSPHATE SYNTHASE SUBUNIT SNO"/>
    <property type="match status" value="1"/>
</dbReference>
<feature type="active site" description="Charge relay system" evidence="10 11">
    <location>
        <position position="184"/>
    </location>
</feature>
<dbReference type="PIRSF" id="PIRSF005639">
    <property type="entry name" value="Glut_amidoT_SNO"/>
    <property type="match status" value="1"/>
</dbReference>
<dbReference type="PROSITE" id="PS51273">
    <property type="entry name" value="GATASE_TYPE_1"/>
    <property type="match status" value="1"/>
</dbReference>
<dbReference type="Proteomes" id="UP000603865">
    <property type="component" value="Unassembled WGS sequence"/>
</dbReference>
<evidence type="ECO:0000256" key="6">
    <source>
        <dbReference type="ARBA" id="ARBA00047992"/>
    </source>
</evidence>
<feature type="binding site" evidence="10 12">
    <location>
        <begin position="56"/>
        <end position="58"/>
    </location>
    <ligand>
        <name>L-glutamine</name>
        <dbReference type="ChEBI" id="CHEBI:58359"/>
    </ligand>
</feature>
<sequence length="215" mass="23410">MSPERASGHTLKIGVLALQGAFREHRRMLESLGAHVTEVRLPADLDELDGLVIPGGESTTIGKLMMDYGLRDPIRDWYEAGGSVFGTCAGAILLSRTVLGAPPQFGSQPGLDLMDMTVQRNAFGRQVDSFQAGLDVSGLDTPFPAMFIRAPVIEAVGEGTEVLAQYHGEIVLARQGRLLASSFHPELTRDARIHRLFLEMVEQQTRNVQAEVARS</sequence>
<keyword evidence="3 10" id="KW-0663">Pyridoxal phosphate</keyword>
<dbReference type="AlphaFoldDB" id="A0A918BUU2"/>
<dbReference type="InterPro" id="IPR021196">
    <property type="entry name" value="PdxT/SNO_CS"/>
</dbReference>
<accession>A0A918BUU2</accession>
<dbReference type="PANTHER" id="PTHR31559:SF0">
    <property type="entry name" value="PYRIDOXAL 5'-PHOSPHATE SYNTHASE SUBUNIT SNO1-RELATED"/>
    <property type="match status" value="1"/>
</dbReference>
<organism evidence="13 14">
    <name type="scientific">Deinococcus ruber</name>
    <dbReference type="NCBI Taxonomy" id="1848197"/>
    <lineage>
        <taxon>Bacteria</taxon>
        <taxon>Thermotogati</taxon>
        <taxon>Deinococcota</taxon>
        <taxon>Deinococci</taxon>
        <taxon>Deinococcales</taxon>
        <taxon>Deinococcaceae</taxon>
        <taxon>Deinococcus</taxon>
    </lineage>
</organism>
<dbReference type="GO" id="GO:0006543">
    <property type="term" value="P:L-glutamine catabolic process"/>
    <property type="evidence" value="ECO:0007669"/>
    <property type="project" value="UniProtKB-UniRule"/>
</dbReference>
<comment type="catalytic activity">
    <reaction evidence="7 10">
        <text>L-glutamine + H2O = L-glutamate + NH4(+)</text>
        <dbReference type="Rhea" id="RHEA:15889"/>
        <dbReference type="ChEBI" id="CHEBI:15377"/>
        <dbReference type="ChEBI" id="CHEBI:28938"/>
        <dbReference type="ChEBI" id="CHEBI:29985"/>
        <dbReference type="ChEBI" id="CHEBI:58359"/>
        <dbReference type="EC" id="3.5.1.2"/>
    </reaction>
</comment>
<evidence type="ECO:0000256" key="8">
    <source>
        <dbReference type="ARBA" id="ARBA00054599"/>
    </source>
</evidence>
<feature type="active site" description="Nucleophile" evidence="10 11">
    <location>
        <position position="88"/>
    </location>
</feature>
<evidence type="ECO:0000256" key="4">
    <source>
        <dbReference type="ARBA" id="ARBA00022962"/>
    </source>
</evidence>
<comment type="subunit">
    <text evidence="9 10">In the presence of PdxS, forms a dodecamer of heterodimers. Only shows activity in the heterodimer.</text>
</comment>
<dbReference type="Gene3D" id="3.40.50.880">
    <property type="match status" value="1"/>
</dbReference>
<reference evidence="13" key="1">
    <citation type="journal article" date="2014" name="Int. J. Syst. Evol. Microbiol.">
        <title>Complete genome sequence of Corynebacterium casei LMG S-19264T (=DSM 44701T), isolated from a smear-ripened cheese.</title>
        <authorList>
            <consortium name="US DOE Joint Genome Institute (JGI-PGF)"/>
            <person name="Walter F."/>
            <person name="Albersmeier A."/>
            <person name="Kalinowski J."/>
            <person name="Ruckert C."/>
        </authorList>
    </citation>
    <scope>NUCLEOTIDE SEQUENCE</scope>
    <source>
        <strain evidence="13">JCM 31311</strain>
    </source>
</reference>
<feature type="binding site" evidence="10 12">
    <location>
        <position position="120"/>
    </location>
    <ligand>
        <name>L-glutamine</name>
        <dbReference type="ChEBI" id="CHEBI:58359"/>
    </ligand>
</feature>
<dbReference type="EMBL" id="BMQL01000001">
    <property type="protein sequence ID" value="GGQ93756.1"/>
    <property type="molecule type" value="Genomic_DNA"/>
</dbReference>
<evidence type="ECO:0000256" key="5">
    <source>
        <dbReference type="ARBA" id="ARBA00023239"/>
    </source>
</evidence>
<evidence type="ECO:0000313" key="14">
    <source>
        <dbReference type="Proteomes" id="UP000603865"/>
    </source>
</evidence>
<dbReference type="FunFam" id="3.40.50.880:FF:000010">
    <property type="entry name" value="uncharacterized protein LOC100176842 isoform X2"/>
    <property type="match status" value="1"/>
</dbReference>
<keyword evidence="4 10" id="KW-0315">Glutamine amidotransferase</keyword>
<evidence type="ECO:0000256" key="11">
    <source>
        <dbReference type="PIRSR" id="PIRSR005639-1"/>
    </source>
</evidence>
<evidence type="ECO:0000256" key="10">
    <source>
        <dbReference type="HAMAP-Rule" id="MF_01615"/>
    </source>
</evidence>
<dbReference type="GO" id="GO:1903600">
    <property type="term" value="C:glutaminase complex"/>
    <property type="evidence" value="ECO:0007669"/>
    <property type="project" value="TreeGrafter"/>
</dbReference>
<dbReference type="GO" id="GO:0036381">
    <property type="term" value="F:pyridoxal 5'-phosphate synthase (glutamine hydrolysing) activity"/>
    <property type="evidence" value="ECO:0007669"/>
    <property type="project" value="UniProtKB-UniRule"/>
</dbReference>
<dbReference type="HAMAP" id="MF_01615">
    <property type="entry name" value="PdxT"/>
    <property type="match status" value="1"/>
</dbReference>
<keyword evidence="2 10" id="KW-0378">Hydrolase</keyword>
<protein>
    <recommendedName>
        <fullName evidence="10">Pyridoxal 5'-phosphate synthase subunit PdxT</fullName>
        <ecNumber evidence="10">4.3.3.6</ecNumber>
    </recommendedName>
    <alternativeName>
        <fullName evidence="10">Pdx2</fullName>
    </alternativeName>
    <alternativeName>
        <fullName evidence="10">Pyridoxal 5'-phosphate synthase glutaminase subunit</fullName>
        <ecNumber evidence="10">3.5.1.2</ecNumber>
    </alternativeName>
</protein>
<evidence type="ECO:0000256" key="12">
    <source>
        <dbReference type="PIRSR" id="PIRSR005639-2"/>
    </source>
</evidence>
<evidence type="ECO:0000313" key="13">
    <source>
        <dbReference type="EMBL" id="GGQ93756.1"/>
    </source>
</evidence>
<dbReference type="GO" id="GO:0008614">
    <property type="term" value="P:pyridoxine metabolic process"/>
    <property type="evidence" value="ECO:0007669"/>
    <property type="project" value="TreeGrafter"/>
</dbReference>
<dbReference type="RefSeq" id="WP_189087640.1">
    <property type="nucleotide sequence ID" value="NZ_BMQL01000001.1"/>
</dbReference>
<dbReference type="EC" id="3.5.1.2" evidence="10"/>
<keyword evidence="14" id="KW-1185">Reference proteome</keyword>
<proteinExistence type="inferred from homology"/>
<feature type="binding site" evidence="10 12">
    <location>
        <begin position="148"/>
        <end position="149"/>
    </location>
    <ligand>
        <name>L-glutamine</name>
        <dbReference type="ChEBI" id="CHEBI:58359"/>
    </ligand>
</feature>
<dbReference type="NCBIfam" id="TIGR03800">
    <property type="entry name" value="PLP_synth_Pdx2"/>
    <property type="match status" value="1"/>
</dbReference>
<gene>
    <name evidence="10 13" type="primary">pdxT</name>
    <name evidence="13" type="ORF">GCM10008957_02330</name>
</gene>
<dbReference type="GO" id="GO:0004359">
    <property type="term" value="F:glutaminase activity"/>
    <property type="evidence" value="ECO:0007669"/>
    <property type="project" value="UniProtKB-UniRule"/>
</dbReference>
<comment type="function">
    <text evidence="8 10">Catalyzes the hydrolysis of glutamine to glutamate and ammonia as part of the biosynthesis of pyridoxal 5'-phosphate. The resulting ammonia molecule is channeled to the active site of PdxS.</text>
</comment>
<dbReference type="CDD" id="cd01749">
    <property type="entry name" value="GATase1_PB"/>
    <property type="match status" value="1"/>
</dbReference>
<comment type="catalytic activity">
    <reaction evidence="6 10">
        <text>aldehydo-D-ribose 5-phosphate + D-glyceraldehyde 3-phosphate + L-glutamine = pyridoxal 5'-phosphate + L-glutamate + phosphate + 3 H2O + H(+)</text>
        <dbReference type="Rhea" id="RHEA:31507"/>
        <dbReference type="ChEBI" id="CHEBI:15377"/>
        <dbReference type="ChEBI" id="CHEBI:15378"/>
        <dbReference type="ChEBI" id="CHEBI:29985"/>
        <dbReference type="ChEBI" id="CHEBI:43474"/>
        <dbReference type="ChEBI" id="CHEBI:58273"/>
        <dbReference type="ChEBI" id="CHEBI:58359"/>
        <dbReference type="ChEBI" id="CHEBI:59776"/>
        <dbReference type="ChEBI" id="CHEBI:597326"/>
        <dbReference type="EC" id="4.3.3.6"/>
    </reaction>
</comment>